<dbReference type="AlphaFoldDB" id="A0A1F8BYQ9"/>
<feature type="transmembrane region" description="Helical" evidence="1">
    <location>
        <begin position="7"/>
        <end position="27"/>
    </location>
</feature>
<comment type="caution">
    <text evidence="2">The sequence shown here is derived from an EMBL/GenBank/DDBJ whole genome shotgun (WGS) entry which is preliminary data.</text>
</comment>
<feature type="transmembrane region" description="Helical" evidence="1">
    <location>
        <begin position="39"/>
        <end position="63"/>
    </location>
</feature>
<dbReference type="Proteomes" id="UP000178429">
    <property type="component" value="Unassembled WGS sequence"/>
</dbReference>
<accession>A0A1F8BYQ9</accession>
<gene>
    <name evidence="2" type="ORF">A2975_03185</name>
</gene>
<dbReference type="EMBL" id="MGHL01000023">
    <property type="protein sequence ID" value="OGM68495.1"/>
    <property type="molecule type" value="Genomic_DNA"/>
</dbReference>
<evidence type="ECO:0000313" key="2">
    <source>
        <dbReference type="EMBL" id="OGM68495.1"/>
    </source>
</evidence>
<name>A0A1F8BYQ9_9BACT</name>
<organism evidence="2 3">
    <name type="scientific">Candidatus Woesebacteria bacterium RIFCSPLOWO2_01_FULL_44_14</name>
    <dbReference type="NCBI Taxonomy" id="1802525"/>
    <lineage>
        <taxon>Bacteria</taxon>
        <taxon>Candidatus Woeseibacteriota</taxon>
    </lineage>
</organism>
<evidence type="ECO:0000256" key="1">
    <source>
        <dbReference type="SAM" id="Phobius"/>
    </source>
</evidence>
<sequence>MPKDPQFLYMVLILPTLFGLTLVGDGIHKAVDDDMAHGVLSIAFGIGFILVVIFAFIFFASYFRA</sequence>
<keyword evidence="1" id="KW-0812">Transmembrane</keyword>
<proteinExistence type="predicted"/>
<keyword evidence="1" id="KW-0472">Membrane</keyword>
<dbReference type="STRING" id="1802525.A2975_03185"/>
<keyword evidence="1" id="KW-1133">Transmembrane helix</keyword>
<reference evidence="2 3" key="1">
    <citation type="journal article" date="2016" name="Nat. Commun.">
        <title>Thousands of microbial genomes shed light on interconnected biogeochemical processes in an aquifer system.</title>
        <authorList>
            <person name="Anantharaman K."/>
            <person name="Brown C.T."/>
            <person name="Hug L.A."/>
            <person name="Sharon I."/>
            <person name="Castelle C.J."/>
            <person name="Probst A.J."/>
            <person name="Thomas B.C."/>
            <person name="Singh A."/>
            <person name="Wilkins M.J."/>
            <person name="Karaoz U."/>
            <person name="Brodie E.L."/>
            <person name="Williams K.H."/>
            <person name="Hubbard S.S."/>
            <person name="Banfield J.F."/>
        </authorList>
    </citation>
    <scope>NUCLEOTIDE SEQUENCE [LARGE SCALE GENOMIC DNA]</scope>
</reference>
<evidence type="ECO:0000313" key="3">
    <source>
        <dbReference type="Proteomes" id="UP000178429"/>
    </source>
</evidence>
<protein>
    <submittedName>
        <fullName evidence="2">Uncharacterized protein</fullName>
    </submittedName>
</protein>